<proteinExistence type="predicted"/>
<gene>
    <name evidence="1" type="ORF">GCM10010260_30270</name>
</gene>
<keyword evidence="2" id="KW-1185">Reference proteome</keyword>
<sequence>MGGDALLAADADQPLEHLDVRGLPEVVAAQRRWASVARWAVRAGARPERVFALAQAVVARWWEQALRWERETIWPRRLHQVAGGDAGGDLDQWRIAGRNAVVFPEVVAVADALLDPAMAELVWADSGAGRPRALPAEGMFCRRLGERLGRGWLGPLAATDHGGPLIAWMGSVRLRRGADGPPGYDNDP</sequence>
<protein>
    <submittedName>
        <fullName evidence="1">Uncharacterized protein</fullName>
    </submittedName>
</protein>
<dbReference type="AlphaFoldDB" id="A0A918IAE1"/>
<dbReference type="EMBL" id="BMTD01000005">
    <property type="protein sequence ID" value="GGU93317.1"/>
    <property type="molecule type" value="Genomic_DNA"/>
</dbReference>
<dbReference type="Proteomes" id="UP000618795">
    <property type="component" value="Unassembled WGS sequence"/>
</dbReference>
<name>A0A918IAE1_9ACTN</name>
<accession>A0A918IAE1</accession>
<comment type="caution">
    <text evidence="1">The sequence shown here is derived from an EMBL/GenBank/DDBJ whole genome shotgun (WGS) entry which is preliminary data.</text>
</comment>
<evidence type="ECO:0000313" key="1">
    <source>
        <dbReference type="EMBL" id="GGU93317.1"/>
    </source>
</evidence>
<evidence type="ECO:0000313" key="2">
    <source>
        <dbReference type="Proteomes" id="UP000618795"/>
    </source>
</evidence>
<reference evidence="1" key="2">
    <citation type="submission" date="2020-09" db="EMBL/GenBank/DDBJ databases">
        <authorList>
            <person name="Sun Q."/>
            <person name="Ohkuma M."/>
        </authorList>
    </citation>
    <scope>NUCLEOTIDE SEQUENCE</scope>
    <source>
        <strain evidence="1">JCM 4369</strain>
    </source>
</reference>
<reference evidence="1" key="1">
    <citation type="journal article" date="2014" name="Int. J. Syst. Evol. Microbiol.">
        <title>Complete genome sequence of Corynebacterium casei LMG S-19264T (=DSM 44701T), isolated from a smear-ripened cheese.</title>
        <authorList>
            <consortium name="US DOE Joint Genome Institute (JGI-PGF)"/>
            <person name="Walter F."/>
            <person name="Albersmeier A."/>
            <person name="Kalinowski J."/>
            <person name="Ruckert C."/>
        </authorList>
    </citation>
    <scope>NUCLEOTIDE SEQUENCE</scope>
    <source>
        <strain evidence="1">JCM 4369</strain>
    </source>
</reference>
<organism evidence="1 2">
    <name type="scientific">Streptomyces filipinensis</name>
    <dbReference type="NCBI Taxonomy" id="66887"/>
    <lineage>
        <taxon>Bacteria</taxon>
        <taxon>Bacillati</taxon>
        <taxon>Actinomycetota</taxon>
        <taxon>Actinomycetes</taxon>
        <taxon>Kitasatosporales</taxon>
        <taxon>Streptomycetaceae</taxon>
        <taxon>Streptomyces</taxon>
    </lineage>
</organism>